<reference evidence="1" key="1">
    <citation type="submission" date="2013-11" db="EMBL/GenBank/DDBJ databases">
        <title>Genome sequence of the fusiform rust pathogen reveals effectors for host alternation and coevolution with pine.</title>
        <authorList>
            <consortium name="DOE Joint Genome Institute"/>
            <person name="Smith K."/>
            <person name="Pendleton A."/>
            <person name="Kubisiak T."/>
            <person name="Anderson C."/>
            <person name="Salamov A."/>
            <person name="Aerts A."/>
            <person name="Riley R."/>
            <person name="Clum A."/>
            <person name="Lindquist E."/>
            <person name="Ence D."/>
            <person name="Campbell M."/>
            <person name="Kronenberg Z."/>
            <person name="Feau N."/>
            <person name="Dhillon B."/>
            <person name="Hamelin R."/>
            <person name="Burleigh J."/>
            <person name="Smith J."/>
            <person name="Yandell M."/>
            <person name="Nelson C."/>
            <person name="Grigoriev I."/>
            <person name="Davis J."/>
        </authorList>
    </citation>
    <scope>NUCLEOTIDE SEQUENCE</scope>
    <source>
        <strain evidence="1">G11</strain>
    </source>
</reference>
<proteinExistence type="predicted"/>
<protein>
    <submittedName>
        <fullName evidence="1">Uncharacterized protein</fullName>
    </submittedName>
</protein>
<evidence type="ECO:0000313" key="2">
    <source>
        <dbReference type="Proteomes" id="UP000886653"/>
    </source>
</evidence>
<keyword evidence="2" id="KW-1185">Reference proteome</keyword>
<evidence type="ECO:0000313" key="1">
    <source>
        <dbReference type="EMBL" id="KAG0148487.1"/>
    </source>
</evidence>
<organism evidence="1 2">
    <name type="scientific">Cronartium quercuum f. sp. fusiforme G11</name>
    <dbReference type="NCBI Taxonomy" id="708437"/>
    <lineage>
        <taxon>Eukaryota</taxon>
        <taxon>Fungi</taxon>
        <taxon>Dikarya</taxon>
        <taxon>Basidiomycota</taxon>
        <taxon>Pucciniomycotina</taxon>
        <taxon>Pucciniomycetes</taxon>
        <taxon>Pucciniales</taxon>
        <taxon>Coleosporiaceae</taxon>
        <taxon>Cronartium</taxon>
    </lineage>
</organism>
<comment type="caution">
    <text evidence="1">The sequence shown here is derived from an EMBL/GenBank/DDBJ whole genome shotgun (WGS) entry which is preliminary data.</text>
</comment>
<gene>
    <name evidence="1" type="ORF">CROQUDRAFT_90200</name>
</gene>
<dbReference type="EMBL" id="MU167236">
    <property type="protein sequence ID" value="KAG0148487.1"/>
    <property type="molecule type" value="Genomic_DNA"/>
</dbReference>
<sequence length="256" mass="28382">MAQRLALGTLQSHPLIYSKRDTNLPSTPTRLNCKFNQEPARMLSLALTNPAGPASHALLGSRTRSYRPVLSTLLHIEEFVSGILITCLEIIDPAHLLPAKLAWLSSRVEPSKEKALRLFLCSPLPNPLAPQSYFYVMAPERLETPETFTHSKPPTTIYILINCKTSIREAISIPPASTGRSLCLALFRDLMTLHEQVPNAKVTDLPDHLKLPAELLTIKAQIKSDHRDLLKTTPSSLILARLRGQYNRAESSSPLA</sequence>
<dbReference type="AlphaFoldDB" id="A0A9P6NQJ4"/>
<name>A0A9P6NQJ4_9BASI</name>
<dbReference type="Proteomes" id="UP000886653">
    <property type="component" value="Unassembled WGS sequence"/>
</dbReference>
<accession>A0A9P6NQJ4</accession>